<accession>A0A834T6P3</accession>
<name>A0A834T6P3_9FABA</name>
<evidence type="ECO:0000313" key="3">
    <source>
        <dbReference type="Proteomes" id="UP000634136"/>
    </source>
</evidence>
<keyword evidence="3" id="KW-1185">Reference proteome</keyword>
<protein>
    <submittedName>
        <fullName evidence="2">Uncharacterized protein</fullName>
    </submittedName>
</protein>
<evidence type="ECO:0000313" key="2">
    <source>
        <dbReference type="EMBL" id="KAF7814907.1"/>
    </source>
</evidence>
<proteinExistence type="predicted"/>
<sequence length="198" mass="22938">MVGVGKLKIEIGNAGVRRSKAVVVKLGMEVLVVKMKKEGYSLGVWKMEGKRERGRGRMEEWRGLVLWGLEGGERENEWEERRRKESEDRRRGCVALGWWGLGEGKRISSDGGGKENREERFTVRKGDMVQFWGGRGRENREEREKGEAALALEVSIQLWRRGGGSSYRGLGEGGEEERRRLEEEEEEEEEEREREERN</sequence>
<feature type="region of interest" description="Disordered" evidence="1">
    <location>
        <begin position="162"/>
        <end position="198"/>
    </location>
</feature>
<comment type="caution">
    <text evidence="2">The sequence shown here is derived from an EMBL/GenBank/DDBJ whole genome shotgun (WGS) entry which is preliminary data.</text>
</comment>
<dbReference type="EMBL" id="JAAIUW010000009">
    <property type="protein sequence ID" value="KAF7814907.1"/>
    <property type="molecule type" value="Genomic_DNA"/>
</dbReference>
<organism evidence="2 3">
    <name type="scientific">Senna tora</name>
    <dbReference type="NCBI Taxonomy" id="362788"/>
    <lineage>
        <taxon>Eukaryota</taxon>
        <taxon>Viridiplantae</taxon>
        <taxon>Streptophyta</taxon>
        <taxon>Embryophyta</taxon>
        <taxon>Tracheophyta</taxon>
        <taxon>Spermatophyta</taxon>
        <taxon>Magnoliopsida</taxon>
        <taxon>eudicotyledons</taxon>
        <taxon>Gunneridae</taxon>
        <taxon>Pentapetalae</taxon>
        <taxon>rosids</taxon>
        <taxon>fabids</taxon>
        <taxon>Fabales</taxon>
        <taxon>Fabaceae</taxon>
        <taxon>Caesalpinioideae</taxon>
        <taxon>Cassia clade</taxon>
        <taxon>Senna</taxon>
    </lineage>
</organism>
<dbReference type="Proteomes" id="UP000634136">
    <property type="component" value="Unassembled WGS sequence"/>
</dbReference>
<reference evidence="2" key="1">
    <citation type="submission" date="2020-09" db="EMBL/GenBank/DDBJ databases">
        <title>Genome-Enabled Discovery of Anthraquinone Biosynthesis in Senna tora.</title>
        <authorList>
            <person name="Kang S.-H."/>
            <person name="Pandey R.P."/>
            <person name="Lee C.-M."/>
            <person name="Sim J.-S."/>
            <person name="Jeong J.-T."/>
            <person name="Choi B.-S."/>
            <person name="Jung M."/>
            <person name="Ginzburg D."/>
            <person name="Zhao K."/>
            <person name="Won S.Y."/>
            <person name="Oh T.-J."/>
            <person name="Yu Y."/>
            <person name="Kim N.-H."/>
            <person name="Lee O.R."/>
            <person name="Lee T.-H."/>
            <person name="Bashyal P."/>
            <person name="Kim T.-S."/>
            <person name="Lee W.-H."/>
            <person name="Kawkins C."/>
            <person name="Kim C.-K."/>
            <person name="Kim J.S."/>
            <person name="Ahn B.O."/>
            <person name="Rhee S.Y."/>
            <person name="Sohng J.K."/>
        </authorList>
    </citation>
    <scope>NUCLEOTIDE SEQUENCE</scope>
    <source>
        <tissue evidence="2">Leaf</tissue>
    </source>
</reference>
<feature type="compositionally biased region" description="Acidic residues" evidence="1">
    <location>
        <begin position="183"/>
        <end position="198"/>
    </location>
</feature>
<gene>
    <name evidence="2" type="ORF">G2W53_028876</name>
</gene>
<dbReference type="AlphaFoldDB" id="A0A834T6P3"/>
<feature type="compositionally biased region" description="Gly residues" evidence="1">
    <location>
        <begin position="162"/>
        <end position="172"/>
    </location>
</feature>
<evidence type="ECO:0000256" key="1">
    <source>
        <dbReference type="SAM" id="MobiDB-lite"/>
    </source>
</evidence>